<comment type="caution">
    <text evidence="2">The sequence shown here is derived from an EMBL/GenBank/DDBJ whole genome shotgun (WGS) entry which is preliminary data.</text>
</comment>
<evidence type="ECO:0000313" key="2">
    <source>
        <dbReference type="EMBL" id="MBB3051529.1"/>
    </source>
</evidence>
<keyword evidence="3" id="KW-1185">Reference proteome</keyword>
<dbReference type="EMBL" id="JACHWU010000002">
    <property type="protein sequence ID" value="MBB3051529.1"/>
    <property type="molecule type" value="Genomic_DNA"/>
</dbReference>
<sequence>MNDEYAESAEFVDLLIGPFWTALGPVVTGALTGVTGTVVDLGAGSGQGTVLLAEALPDAEILAVEPSPGLRAALLAKVNADRGLRERVTVLPAAFPGVDLPERIGGLVAMNVLGHFDSAQRAALWSLLSGRLVSGGVAVVNLQPPSEPVHVPEAVASTARVGRLYYEGLARAEPAGDEAVTWHMTYRTYAGEGLVDERRVSYGWHLVTESVLRGETAEHDLALTAVGSPELTTFALRRG</sequence>
<keyword evidence="2" id="KW-0489">Methyltransferase</keyword>
<reference evidence="2 3" key="1">
    <citation type="submission" date="2020-08" db="EMBL/GenBank/DDBJ databases">
        <title>Genomic Encyclopedia of Type Strains, Phase III (KMG-III): the genomes of soil and plant-associated and newly described type strains.</title>
        <authorList>
            <person name="Whitman W."/>
        </authorList>
    </citation>
    <scope>NUCLEOTIDE SEQUENCE [LARGE SCALE GENOMIC DNA]</scope>
    <source>
        <strain evidence="2 3">CECT 8577</strain>
    </source>
</reference>
<name>A0A839S453_9PSEU</name>
<accession>A0A839S453</accession>
<dbReference type="Pfam" id="PF13649">
    <property type="entry name" value="Methyltransf_25"/>
    <property type="match status" value="1"/>
</dbReference>
<protein>
    <submittedName>
        <fullName evidence="2">SAM-dependent methyltransferase</fullName>
    </submittedName>
</protein>
<evidence type="ECO:0000259" key="1">
    <source>
        <dbReference type="Pfam" id="PF13649"/>
    </source>
</evidence>
<organism evidence="2 3">
    <name type="scientific">Prauserella isguenensis</name>
    <dbReference type="NCBI Taxonomy" id="1470180"/>
    <lineage>
        <taxon>Bacteria</taxon>
        <taxon>Bacillati</taxon>
        <taxon>Actinomycetota</taxon>
        <taxon>Actinomycetes</taxon>
        <taxon>Pseudonocardiales</taxon>
        <taxon>Pseudonocardiaceae</taxon>
        <taxon>Prauserella</taxon>
    </lineage>
</organism>
<dbReference type="Proteomes" id="UP000550714">
    <property type="component" value="Unassembled WGS sequence"/>
</dbReference>
<feature type="domain" description="Methyltransferase" evidence="1">
    <location>
        <begin position="38"/>
        <end position="136"/>
    </location>
</feature>
<gene>
    <name evidence="2" type="ORF">FHS23_002552</name>
</gene>
<dbReference type="GO" id="GO:0008168">
    <property type="term" value="F:methyltransferase activity"/>
    <property type="evidence" value="ECO:0007669"/>
    <property type="project" value="UniProtKB-KW"/>
</dbReference>
<dbReference type="CDD" id="cd02440">
    <property type="entry name" value="AdoMet_MTases"/>
    <property type="match status" value="1"/>
</dbReference>
<dbReference type="Gene3D" id="3.40.50.150">
    <property type="entry name" value="Vaccinia Virus protein VP39"/>
    <property type="match status" value="1"/>
</dbReference>
<dbReference type="InterPro" id="IPR029063">
    <property type="entry name" value="SAM-dependent_MTases_sf"/>
</dbReference>
<dbReference type="InterPro" id="IPR041698">
    <property type="entry name" value="Methyltransf_25"/>
</dbReference>
<keyword evidence="2" id="KW-0808">Transferase</keyword>
<dbReference type="GO" id="GO:0032259">
    <property type="term" value="P:methylation"/>
    <property type="evidence" value="ECO:0007669"/>
    <property type="project" value="UniProtKB-KW"/>
</dbReference>
<evidence type="ECO:0000313" key="3">
    <source>
        <dbReference type="Proteomes" id="UP000550714"/>
    </source>
</evidence>
<dbReference type="RefSeq" id="WP_183653557.1">
    <property type="nucleotide sequence ID" value="NZ_JACHWU010000002.1"/>
</dbReference>
<dbReference type="AlphaFoldDB" id="A0A839S453"/>
<proteinExistence type="predicted"/>
<dbReference type="SUPFAM" id="SSF53335">
    <property type="entry name" value="S-adenosyl-L-methionine-dependent methyltransferases"/>
    <property type="match status" value="1"/>
</dbReference>